<feature type="compositionally biased region" description="Basic and acidic residues" evidence="1">
    <location>
        <begin position="147"/>
        <end position="167"/>
    </location>
</feature>
<reference evidence="2 3" key="1">
    <citation type="submission" date="2018-07" db="EMBL/GenBank/DDBJ databases">
        <title>Thalassococcus profundi sp. nov., a marine bacterium isolated from deep seawater of Okinawa Trough.</title>
        <authorList>
            <person name="Yu M."/>
        </authorList>
    </citation>
    <scope>NUCLEOTIDE SEQUENCE [LARGE SCALE GENOMIC DNA]</scope>
    <source>
        <strain evidence="2 3">WRAS1</strain>
    </source>
</reference>
<feature type="compositionally biased region" description="Acidic residues" evidence="1">
    <location>
        <begin position="199"/>
        <end position="209"/>
    </location>
</feature>
<evidence type="ECO:0000256" key="1">
    <source>
        <dbReference type="SAM" id="MobiDB-lite"/>
    </source>
</evidence>
<feature type="region of interest" description="Disordered" evidence="1">
    <location>
        <begin position="87"/>
        <end position="230"/>
    </location>
</feature>
<feature type="compositionally biased region" description="Low complexity" evidence="1">
    <location>
        <begin position="134"/>
        <end position="146"/>
    </location>
</feature>
<dbReference type="EMBL" id="QPMK01000003">
    <property type="protein sequence ID" value="RDD67041.1"/>
    <property type="molecule type" value="Genomic_DNA"/>
</dbReference>
<proteinExistence type="predicted"/>
<comment type="caution">
    <text evidence="2">The sequence shown here is derived from an EMBL/GenBank/DDBJ whole genome shotgun (WGS) entry which is preliminary data.</text>
</comment>
<feature type="compositionally biased region" description="Low complexity" evidence="1">
    <location>
        <begin position="169"/>
        <end position="178"/>
    </location>
</feature>
<gene>
    <name evidence="2" type="ORF">DU478_04670</name>
</gene>
<organism evidence="2 3">
    <name type="scientific">Thalassococcus profundi</name>
    <dbReference type="NCBI Taxonomy" id="2282382"/>
    <lineage>
        <taxon>Bacteria</taxon>
        <taxon>Pseudomonadati</taxon>
        <taxon>Pseudomonadota</taxon>
        <taxon>Alphaproteobacteria</taxon>
        <taxon>Rhodobacterales</taxon>
        <taxon>Roseobacteraceae</taxon>
        <taxon>Thalassococcus</taxon>
    </lineage>
</organism>
<keyword evidence="3" id="KW-1185">Reference proteome</keyword>
<protein>
    <submittedName>
        <fullName evidence="2">DUF4177 domain-containing protein</fullName>
    </submittedName>
</protein>
<dbReference type="AlphaFoldDB" id="A0A369TP24"/>
<feature type="compositionally biased region" description="Gly residues" evidence="1">
    <location>
        <begin position="106"/>
        <end position="115"/>
    </location>
</feature>
<dbReference type="OrthoDB" id="7658888at2"/>
<evidence type="ECO:0000313" key="2">
    <source>
        <dbReference type="EMBL" id="RDD67041.1"/>
    </source>
</evidence>
<dbReference type="Proteomes" id="UP000253977">
    <property type="component" value="Unassembled WGS sequence"/>
</dbReference>
<accession>A0A369TP24</accession>
<sequence length="230" mass="24088">MMRYEYKVVPAPARGEKAKGVKAPEARFALTVEQVLNEMGADGWEFQRAETLPSEERQGLTGSASHWRHLLVFRRPLAREEPVALLEGPARPGAEPSPPSARPGTAGPGPAGLGAAGLVAARRPAETQAPMILTSPTTRAPATAEPATEKADPGETPKADATVREDQAAAETGATEAETVPDADWHPPKPTPSPSASADPDDNGVEETQDVDKPIGFLAARAARATSDKP</sequence>
<name>A0A369TP24_9RHOB</name>
<evidence type="ECO:0000313" key="3">
    <source>
        <dbReference type="Proteomes" id="UP000253977"/>
    </source>
</evidence>